<dbReference type="PANTHER" id="PTHR30385">
    <property type="entry name" value="SIGMA FACTOR F FLAGELLAR"/>
    <property type="match status" value="1"/>
</dbReference>
<reference evidence="7 8" key="1">
    <citation type="journal article" date="2015" name="Stand. Genomic Sci.">
        <title>Genomic Encyclopedia of Bacterial and Archaeal Type Strains, Phase III: the genomes of soil and plant-associated and newly described type strains.</title>
        <authorList>
            <person name="Whitman W.B."/>
            <person name="Woyke T."/>
            <person name="Klenk H.P."/>
            <person name="Zhou Y."/>
            <person name="Lilburn T.G."/>
            <person name="Beck B.J."/>
            <person name="De Vos P."/>
            <person name="Vandamme P."/>
            <person name="Eisen J.A."/>
            <person name="Garrity G."/>
            <person name="Hugenholtz P."/>
            <person name="Kyrpides N.C."/>
        </authorList>
    </citation>
    <scope>NUCLEOTIDE SEQUENCE [LARGE SCALE GENOMIC DNA]</scope>
    <source>
        <strain evidence="7 8">CGMCC 1.10822</strain>
    </source>
</reference>
<keyword evidence="3" id="KW-0238">DNA-binding</keyword>
<evidence type="ECO:0000313" key="7">
    <source>
        <dbReference type="EMBL" id="TWI67598.1"/>
    </source>
</evidence>
<dbReference type="PRINTS" id="PR00046">
    <property type="entry name" value="SIGMA70FCT"/>
</dbReference>
<dbReference type="InterPro" id="IPR014284">
    <property type="entry name" value="RNA_pol_sigma-70_dom"/>
</dbReference>
<keyword evidence="8" id="KW-1185">Reference proteome</keyword>
<dbReference type="GO" id="GO:0003677">
    <property type="term" value="F:DNA binding"/>
    <property type="evidence" value="ECO:0007669"/>
    <property type="project" value="UniProtKB-KW"/>
</dbReference>
<feature type="domain" description="RNA polymerase sigma-70 region 4" evidence="6">
    <location>
        <begin position="203"/>
        <end position="251"/>
    </location>
</feature>
<gene>
    <name evidence="7" type="ORF">IP91_01715</name>
</gene>
<dbReference type="GO" id="GO:0003899">
    <property type="term" value="F:DNA-directed RNA polymerase activity"/>
    <property type="evidence" value="ECO:0007669"/>
    <property type="project" value="InterPro"/>
</dbReference>
<keyword evidence="4" id="KW-0804">Transcription</keyword>
<feature type="domain" description="RNA polymerase sigma-70 region 2" evidence="5">
    <location>
        <begin position="45"/>
        <end position="114"/>
    </location>
</feature>
<keyword evidence="7" id="KW-0966">Cell projection</keyword>
<dbReference type="EMBL" id="VLLB01000002">
    <property type="protein sequence ID" value="TWI67598.1"/>
    <property type="molecule type" value="Genomic_DNA"/>
</dbReference>
<dbReference type="NCBIfam" id="NF005413">
    <property type="entry name" value="PRK06986.1"/>
    <property type="match status" value="1"/>
</dbReference>
<dbReference type="NCBIfam" id="TIGR02479">
    <property type="entry name" value="FliA_WhiG"/>
    <property type="match status" value="1"/>
</dbReference>
<dbReference type="InterPro" id="IPR000943">
    <property type="entry name" value="RNA_pol_sigma70"/>
</dbReference>
<sequence>MAYAETDFGAGSTGAGFGAGYGESYGAAEAAPALTPAAEQKHLLAYAPLVKRIVRQLNSQVGGAIDREDMEQIGLMGLLEALRRYGEPDAAFGSFASLRVRGAILDELRRQDWRPRAVRQQSHKLRDGVRALTRKLGREPSEQETIASLGITADEYMAYQLDENAEVMASFDDLLQDGAADGSAGSTPGPEEQLLVRRSLEQALGTLNEREQRVVQMYYEFELSYKEIAAVLDLTDARVCQLNKAALNKMKAVLQA</sequence>
<protein>
    <submittedName>
        <fullName evidence="7">RNA polymerase sigma factor for flagellar operon FliA</fullName>
    </submittedName>
</protein>
<accession>A0A562RF13</accession>
<dbReference type="Proteomes" id="UP000318431">
    <property type="component" value="Unassembled WGS sequence"/>
</dbReference>
<dbReference type="GO" id="GO:0016987">
    <property type="term" value="F:sigma factor activity"/>
    <property type="evidence" value="ECO:0007669"/>
    <property type="project" value="UniProtKB-KW"/>
</dbReference>
<evidence type="ECO:0000259" key="6">
    <source>
        <dbReference type="Pfam" id="PF04545"/>
    </source>
</evidence>
<dbReference type="CDD" id="cd06171">
    <property type="entry name" value="Sigma70_r4"/>
    <property type="match status" value="1"/>
</dbReference>
<dbReference type="AlphaFoldDB" id="A0A562RF13"/>
<dbReference type="GO" id="GO:0006352">
    <property type="term" value="P:DNA-templated transcription initiation"/>
    <property type="evidence" value="ECO:0007669"/>
    <property type="project" value="InterPro"/>
</dbReference>
<evidence type="ECO:0000256" key="4">
    <source>
        <dbReference type="ARBA" id="ARBA00023163"/>
    </source>
</evidence>
<dbReference type="InterPro" id="IPR007627">
    <property type="entry name" value="RNA_pol_sigma70_r2"/>
</dbReference>
<dbReference type="InterPro" id="IPR013325">
    <property type="entry name" value="RNA_pol_sigma_r2"/>
</dbReference>
<dbReference type="Pfam" id="PF04542">
    <property type="entry name" value="Sigma70_r2"/>
    <property type="match status" value="1"/>
</dbReference>
<dbReference type="Pfam" id="PF04545">
    <property type="entry name" value="Sigma70_r4"/>
    <property type="match status" value="1"/>
</dbReference>
<name>A0A562RF13_9BURK</name>
<dbReference type="Gene3D" id="1.10.1740.10">
    <property type="match status" value="1"/>
</dbReference>
<dbReference type="InterPro" id="IPR007630">
    <property type="entry name" value="RNA_pol_sigma70_r4"/>
</dbReference>
<evidence type="ECO:0000313" key="8">
    <source>
        <dbReference type="Proteomes" id="UP000318431"/>
    </source>
</evidence>
<evidence type="ECO:0000259" key="5">
    <source>
        <dbReference type="Pfam" id="PF04542"/>
    </source>
</evidence>
<keyword evidence="7" id="KW-0282">Flagellum</keyword>
<dbReference type="PANTHER" id="PTHR30385:SF7">
    <property type="entry name" value="RNA POLYMERASE SIGMA FACTOR FLIA"/>
    <property type="match status" value="1"/>
</dbReference>
<dbReference type="SUPFAM" id="SSF88659">
    <property type="entry name" value="Sigma3 and sigma4 domains of RNA polymerase sigma factors"/>
    <property type="match status" value="2"/>
</dbReference>
<comment type="caution">
    <text evidence="7">The sequence shown here is derived from an EMBL/GenBank/DDBJ whole genome shotgun (WGS) entry which is preliminary data.</text>
</comment>
<dbReference type="InterPro" id="IPR012845">
    <property type="entry name" value="RNA_pol_sigma_FliA_WhiG"/>
</dbReference>
<organism evidence="7 8">
    <name type="scientific">Pseudoduganella lurida</name>
    <dbReference type="NCBI Taxonomy" id="1036180"/>
    <lineage>
        <taxon>Bacteria</taxon>
        <taxon>Pseudomonadati</taxon>
        <taxon>Pseudomonadota</taxon>
        <taxon>Betaproteobacteria</taxon>
        <taxon>Burkholderiales</taxon>
        <taxon>Oxalobacteraceae</taxon>
        <taxon>Telluria group</taxon>
        <taxon>Pseudoduganella</taxon>
    </lineage>
</organism>
<keyword evidence="7" id="KW-0969">Cilium</keyword>
<dbReference type="NCBIfam" id="TIGR02937">
    <property type="entry name" value="sigma70-ECF"/>
    <property type="match status" value="1"/>
</dbReference>
<dbReference type="Gene3D" id="1.20.140.160">
    <property type="match status" value="1"/>
</dbReference>
<keyword evidence="1" id="KW-0805">Transcription regulation</keyword>
<proteinExistence type="predicted"/>
<dbReference type="OrthoDB" id="9799825at2"/>
<dbReference type="SUPFAM" id="SSF88946">
    <property type="entry name" value="Sigma2 domain of RNA polymerase sigma factors"/>
    <property type="match status" value="1"/>
</dbReference>
<evidence type="ECO:0000256" key="3">
    <source>
        <dbReference type="ARBA" id="ARBA00023125"/>
    </source>
</evidence>
<dbReference type="InterPro" id="IPR013324">
    <property type="entry name" value="RNA_pol_sigma_r3/r4-like"/>
</dbReference>
<evidence type="ECO:0000256" key="1">
    <source>
        <dbReference type="ARBA" id="ARBA00023015"/>
    </source>
</evidence>
<keyword evidence="2" id="KW-0731">Sigma factor</keyword>
<dbReference type="RefSeq" id="WP_145648529.1">
    <property type="nucleotide sequence ID" value="NZ_VLLB01000002.1"/>
</dbReference>
<evidence type="ECO:0000256" key="2">
    <source>
        <dbReference type="ARBA" id="ARBA00023082"/>
    </source>
</evidence>